<organism evidence="2 3">
    <name type="scientific">Heterorhabditis bacteriophora</name>
    <name type="common">Entomopathogenic nematode worm</name>
    <dbReference type="NCBI Taxonomy" id="37862"/>
    <lineage>
        <taxon>Eukaryota</taxon>
        <taxon>Metazoa</taxon>
        <taxon>Ecdysozoa</taxon>
        <taxon>Nematoda</taxon>
        <taxon>Chromadorea</taxon>
        <taxon>Rhabditida</taxon>
        <taxon>Rhabditina</taxon>
        <taxon>Rhabditomorpha</taxon>
        <taxon>Strongyloidea</taxon>
        <taxon>Heterorhabditidae</taxon>
        <taxon>Heterorhabditis</taxon>
    </lineage>
</organism>
<sequence length="156" mass="17960">MDCTILEHASSTTSTPPHLSRQNSTGPCTPTNRPFLTSTPKKAKDKLEQTIFPISVLKRISTIDHVEKETKLPRLQAMENNLEPDIIVLDNSQDVFMKKEVNEATDRIVSLLELSHFIIGYNFQLSISRFIRLKIKENHIEVFYSLFRIFLIIKFG</sequence>
<reference evidence="3" key="1">
    <citation type="submission" date="2016-11" db="UniProtKB">
        <authorList>
            <consortium name="WormBaseParasite"/>
        </authorList>
    </citation>
    <scope>IDENTIFICATION</scope>
</reference>
<dbReference type="Proteomes" id="UP000095283">
    <property type="component" value="Unplaced"/>
</dbReference>
<dbReference type="AlphaFoldDB" id="A0A1I7WP69"/>
<evidence type="ECO:0000313" key="2">
    <source>
        <dbReference type="Proteomes" id="UP000095283"/>
    </source>
</evidence>
<proteinExistence type="predicted"/>
<evidence type="ECO:0000256" key="1">
    <source>
        <dbReference type="SAM" id="MobiDB-lite"/>
    </source>
</evidence>
<feature type="compositionally biased region" description="Polar residues" evidence="1">
    <location>
        <begin position="9"/>
        <end position="40"/>
    </location>
</feature>
<feature type="region of interest" description="Disordered" evidence="1">
    <location>
        <begin position="1"/>
        <end position="40"/>
    </location>
</feature>
<name>A0A1I7WP69_HETBA</name>
<protein>
    <submittedName>
        <fullName evidence="3">Uncharacterized protein</fullName>
    </submittedName>
</protein>
<dbReference type="WBParaSite" id="Hba_06940">
    <property type="protein sequence ID" value="Hba_06940"/>
    <property type="gene ID" value="Hba_06940"/>
</dbReference>
<accession>A0A1I7WP69</accession>
<keyword evidence="2" id="KW-1185">Reference proteome</keyword>
<evidence type="ECO:0000313" key="3">
    <source>
        <dbReference type="WBParaSite" id="Hba_06940"/>
    </source>
</evidence>